<comment type="catalytic activity">
    <reaction evidence="3">
        <text>[thioredoxin]-dithiol + NADP(+) = [thioredoxin]-disulfide + NADPH + H(+)</text>
        <dbReference type="Rhea" id="RHEA:20345"/>
        <dbReference type="Rhea" id="RHEA-COMP:10698"/>
        <dbReference type="Rhea" id="RHEA-COMP:10700"/>
        <dbReference type="ChEBI" id="CHEBI:15378"/>
        <dbReference type="ChEBI" id="CHEBI:29950"/>
        <dbReference type="ChEBI" id="CHEBI:50058"/>
        <dbReference type="ChEBI" id="CHEBI:57783"/>
        <dbReference type="ChEBI" id="CHEBI:58349"/>
        <dbReference type="EC" id="1.8.1.9"/>
    </reaction>
</comment>
<dbReference type="InterPro" id="IPR036188">
    <property type="entry name" value="FAD/NAD-bd_sf"/>
</dbReference>
<feature type="domain" description="FAD/NAD(P)-binding" evidence="4">
    <location>
        <begin position="238"/>
        <end position="543"/>
    </location>
</feature>
<evidence type="ECO:0000256" key="1">
    <source>
        <dbReference type="ARBA" id="ARBA00022630"/>
    </source>
</evidence>
<dbReference type="PRINTS" id="PR00469">
    <property type="entry name" value="PNDRDTASEII"/>
</dbReference>
<keyword evidence="1" id="KW-0285">Flavoprotein</keyword>
<reference evidence="5 6" key="1">
    <citation type="submission" date="2024-09" db="EMBL/GenBank/DDBJ databases">
        <authorList>
            <person name="Sun Q."/>
            <person name="Mori K."/>
        </authorList>
    </citation>
    <scope>NUCLEOTIDE SEQUENCE [LARGE SCALE GENOMIC DNA]</scope>
    <source>
        <strain evidence="5 6">JCM 9626</strain>
    </source>
</reference>
<evidence type="ECO:0000256" key="3">
    <source>
        <dbReference type="ARBA" id="ARBA00048132"/>
    </source>
</evidence>
<dbReference type="InterPro" id="IPR023753">
    <property type="entry name" value="FAD/NAD-binding_dom"/>
</dbReference>
<organism evidence="5 6">
    <name type="scientific">Nocardioides plantarum</name>
    <dbReference type="NCBI Taxonomy" id="29299"/>
    <lineage>
        <taxon>Bacteria</taxon>
        <taxon>Bacillati</taxon>
        <taxon>Actinomycetota</taxon>
        <taxon>Actinomycetes</taxon>
        <taxon>Propionibacteriales</taxon>
        <taxon>Nocardioidaceae</taxon>
        <taxon>Nocardioides</taxon>
    </lineage>
</organism>
<dbReference type="PANTHER" id="PTHR48105">
    <property type="entry name" value="THIOREDOXIN REDUCTASE 1-RELATED-RELATED"/>
    <property type="match status" value="1"/>
</dbReference>
<proteinExistence type="predicted"/>
<dbReference type="Gene3D" id="3.50.50.60">
    <property type="entry name" value="FAD/NAD(P)-binding domain"/>
    <property type="match status" value="2"/>
</dbReference>
<dbReference type="RefSeq" id="WP_246083963.1">
    <property type="nucleotide sequence ID" value="NZ_JBHMDG010000012.1"/>
</dbReference>
<evidence type="ECO:0000313" key="6">
    <source>
        <dbReference type="Proteomes" id="UP001589750"/>
    </source>
</evidence>
<keyword evidence="6" id="KW-1185">Reference proteome</keyword>
<dbReference type="EMBL" id="JBHMDG010000012">
    <property type="protein sequence ID" value="MFB9313636.1"/>
    <property type="molecule type" value="Genomic_DNA"/>
</dbReference>
<dbReference type="SUPFAM" id="SSF51905">
    <property type="entry name" value="FAD/NAD(P)-binding domain"/>
    <property type="match status" value="1"/>
</dbReference>
<sequence>MPTRVPNPTILLVSAQHAEFLLDEFGRYARDYDLRTAGSAAETIEVVLAVKAEGGTVALFVQDGDLPDAHPLEAFHHWRKKVPTARRVIAAPYDRFLVHAAELRPGLAKGKYDAYLLMPRGVRDEEFHGAITEMLSDWGSTVAAPEVETVRIVSPPGHPLTTAVREYTERMGMPTRVFAPETDEGRELVEEVEAAGRPVTWPLVRTMGRPAYAPTTVRDVATQIYGAPGDFKVDTVVDLAIVGAGPAGLAAAVYGGSEGLSTVVLEAEAIGGQAGTSSMIRNYLGFPRGISGMRLAQRARNQAIRFGVQFFTGWEVDALERGPEGHHLLRTEGGVVEARSVVIATGVAYRKLGRDSIEALVGLGVTYGSAMSVAREMEGADVVVVGGGNSAGQAAIHLSRFARSVTIMVRRRALEETMSSYLINEMSYNPRITVQTCAEVVDGGGEGRLEWLEVRDLESGEVARREAGGLFLLLGAEPHCDWLPSGVARDSHGFVLTGRDVPPSHWADGLPPANLATTMPGVFAVGDIRAGSMKRVASASGEGASVVPLVHSWLAP</sequence>
<evidence type="ECO:0000256" key="2">
    <source>
        <dbReference type="ARBA" id="ARBA00023002"/>
    </source>
</evidence>
<name>A0ABV5KA71_9ACTN</name>
<dbReference type="Pfam" id="PF07992">
    <property type="entry name" value="Pyr_redox_2"/>
    <property type="match status" value="1"/>
</dbReference>
<evidence type="ECO:0000259" key="4">
    <source>
        <dbReference type="Pfam" id="PF07992"/>
    </source>
</evidence>
<gene>
    <name evidence="5" type="ORF">ACFFRI_11335</name>
</gene>
<dbReference type="PRINTS" id="PR00368">
    <property type="entry name" value="FADPNR"/>
</dbReference>
<accession>A0ABV5KA71</accession>
<keyword evidence="2" id="KW-0560">Oxidoreductase</keyword>
<comment type="caution">
    <text evidence="5">The sequence shown here is derived from an EMBL/GenBank/DDBJ whole genome shotgun (WGS) entry which is preliminary data.</text>
</comment>
<dbReference type="InterPro" id="IPR050097">
    <property type="entry name" value="Ferredoxin-NADP_redctase_2"/>
</dbReference>
<evidence type="ECO:0000313" key="5">
    <source>
        <dbReference type="EMBL" id="MFB9313636.1"/>
    </source>
</evidence>
<protein>
    <submittedName>
        <fullName evidence="5">FAD-dependent oxidoreductase</fullName>
    </submittedName>
</protein>
<dbReference type="Proteomes" id="UP001589750">
    <property type="component" value="Unassembled WGS sequence"/>
</dbReference>